<protein>
    <recommendedName>
        <fullName evidence="5">3-carboxymuconate cyclase</fullName>
    </recommendedName>
</protein>
<dbReference type="InterPro" id="IPR050282">
    <property type="entry name" value="Cycloisomerase_2"/>
</dbReference>
<evidence type="ECO:0000313" key="3">
    <source>
        <dbReference type="EMBL" id="BDP43699.1"/>
    </source>
</evidence>
<evidence type="ECO:0000256" key="1">
    <source>
        <dbReference type="ARBA" id="ARBA00005564"/>
    </source>
</evidence>
<keyword evidence="3" id="KW-0614">Plasmid</keyword>
<dbReference type="InterPro" id="IPR019405">
    <property type="entry name" value="Lactonase_7-beta_prop"/>
</dbReference>
<dbReference type="RefSeq" id="WP_264777559.1">
    <property type="nucleotide sequence ID" value="NZ_AP026561.1"/>
</dbReference>
<dbReference type="SUPFAM" id="SSF50974">
    <property type="entry name" value="Nitrous oxide reductase, N-terminal domain"/>
    <property type="match status" value="1"/>
</dbReference>
<dbReference type="Pfam" id="PF10282">
    <property type="entry name" value="Lactonase"/>
    <property type="match status" value="1"/>
</dbReference>
<evidence type="ECO:0008006" key="5">
    <source>
        <dbReference type="Google" id="ProtNLM"/>
    </source>
</evidence>
<reference evidence="3" key="1">
    <citation type="submission" date="2022-07" db="EMBL/GenBank/DDBJ databases">
        <title>Complete Genome Sequence of the Radioresistant Bacterium Deinococcus aetherius ST0316, Isolated from the Air Dust collected in Lower Stratosphere above Japan.</title>
        <authorList>
            <person name="Satoh K."/>
            <person name="Hagiwara K."/>
            <person name="Katsumata K."/>
            <person name="Kubo A."/>
            <person name="Yokobori S."/>
            <person name="Yamagishi A."/>
            <person name="Oono Y."/>
            <person name="Narumi I."/>
        </authorList>
    </citation>
    <scope>NUCLEOTIDE SEQUENCE</scope>
    <source>
        <strain evidence="3">ST0316</strain>
        <plasmid evidence="3">pDAETH-1</plasmid>
    </source>
</reference>
<proteinExistence type="inferred from homology"/>
<evidence type="ECO:0000256" key="2">
    <source>
        <dbReference type="SAM" id="MobiDB-lite"/>
    </source>
</evidence>
<dbReference type="EMBL" id="AP026561">
    <property type="protein sequence ID" value="BDP43699.1"/>
    <property type="molecule type" value="Genomic_DNA"/>
</dbReference>
<dbReference type="PROSITE" id="PS51257">
    <property type="entry name" value="PROKAR_LIPOPROTEIN"/>
    <property type="match status" value="1"/>
</dbReference>
<feature type="compositionally biased region" description="Low complexity" evidence="2">
    <location>
        <begin position="379"/>
        <end position="391"/>
    </location>
</feature>
<dbReference type="PANTHER" id="PTHR30344:SF1">
    <property type="entry name" value="6-PHOSPHOGLUCONOLACTONASE"/>
    <property type="match status" value="1"/>
</dbReference>
<keyword evidence="4" id="KW-1185">Reference proteome</keyword>
<dbReference type="InterPro" id="IPR011045">
    <property type="entry name" value="N2O_reductase_N"/>
</dbReference>
<name>A0ABN6RLF7_9DEIO</name>
<dbReference type="Gene3D" id="2.130.10.10">
    <property type="entry name" value="YVTN repeat-like/Quinoprotein amine dehydrogenase"/>
    <property type="match status" value="2"/>
</dbReference>
<sequence>MRHLPLLSSLLLTGCGVSQDPGTPYVGALYAMTNAENGNAVVHYGRGADGALTRLASVATGGDGVGAKMLPGRTQDSVNPLNSSNALKLSPDKRFVFAVNAGSNTVTSFRVNADFSLTRVDVEPSGGLAPNAIAVHGDLLYVANAGNAAAGTPATLTGFRVDTAGGLAPLVNSRRTLAHPGTSLPTELLFSPDGARLLASDFTTSVVSLFPVGADGTLGAPTHSPSAAPNPFQAQFLDPDTVIVSEANGGTRDISGLSSYRVEAGGALTPISGAVSDAQAASCWVVLTPDHRYAYTSNTTSGSVSAYRVGENGELTLLASVAARRDPQGGLPTSGPIDMAVSEDGRFLYQQFGGLGVTAAYRIGEGGSLTPVTGGDGAGLPAPGAQGLAGF</sequence>
<feature type="region of interest" description="Disordered" evidence="2">
    <location>
        <begin position="372"/>
        <end position="391"/>
    </location>
</feature>
<dbReference type="InterPro" id="IPR015943">
    <property type="entry name" value="WD40/YVTN_repeat-like_dom_sf"/>
</dbReference>
<geneLocation type="plasmid" evidence="3 4">
    <name>pDAETH-1</name>
</geneLocation>
<dbReference type="Proteomes" id="UP001064971">
    <property type="component" value="Plasmid pDAETH-1"/>
</dbReference>
<comment type="similarity">
    <text evidence="1">Belongs to the cycloisomerase 2 family.</text>
</comment>
<dbReference type="PANTHER" id="PTHR30344">
    <property type="entry name" value="6-PHOSPHOGLUCONOLACTONASE-RELATED"/>
    <property type="match status" value="1"/>
</dbReference>
<gene>
    <name evidence="3" type="ORF">DAETH_36680</name>
</gene>
<accession>A0ABN6RLF7</accession>
<evidence type="ECO:0000313" key="4">
    <source>
        <dbReference type="Proteomes" id="UP001064971"/>
    </source>
</evidence>
<organism evidence="3 4">
    <name type="scientific">Deinococcus aetherius</name>
    <dbReference type="NCBI Taxonomy" id="200252"/>
    <lineage>
        <taxon>Bacteria</taxon>
        <taxon>Thermotogati</taxon>
        <taxon>Deinococcota</taxon>
        <taxon>Deinococci</taxon>
        <taxon>Deinococcales</taxon>
        <taxon>Deinococcaceae</taxon>
        <taxon>Deinococcus</taxon>
    </lineage>
</organism>